<protein>
    <recommendedName>
        <fullName evidence="2">Small ribosomal subunit protein mS35 mitochondrial conserved domain-containing protein</fullName>
    </recommendedName>
</protein>
<name>A0AAD6GCM7_9EURO</name>
<gene>
    <name evidence="3" type="ORF">N7494_009223</name>
</gene>
<feature type="compositionally biased region" description="Pro residues" evidence="1">
    <location>
        <begin position="40"/>
        <end position="59"/>
    </location>
</feature>
<reference evidence="3 4" key="1">
    <citation type="journal article" date="2023" name="IMA Fungus">
        <title>Comparative genomic study of the Penicillium genus elucidates a diverse pangenome and 15 lateral gene transfer events.</title>
        <authorList>
            <person name="Petersen C."/>
            <person name="Sorensen T."/>
            <person name="Nielsen M.R."/>
            <person name="Sondergaard T.E."/>
            <person name="Sorensen J.L."/>
            <person name="Fitzpatrick D.A."/>
            <person name="Frisvad J.C."/>
            <person name="Nielsen K.L."/>
        </authorList>
    </citation>
    <scope>NUCLEOTIDE SEQUENCE [LARGE SCALE GENOMIC DNA]</scope>
    <source>
        <strain evidence="3 4">IBT 35679</strain>
    </source>
</reference>
<evidence type="ECO:0000313" key="4">
    <source>
        <dbReference type="Proteomes" id="UP001220324"/>
    </source>
</evidence>
<dbReference type="AlphaFoldDB" id="A0AAD6GCM7"/>
<evidence type="ECO:0000256" key="1">
    <source>
        <dbReference type="SAM" id="MobiDB-lite"/>
    </source>
</evidence>
<evidence type="ECO:0000259" key="2">
    <source>
        <dbReference type="Pfam" id="PF10213"/>
    </source>
</evidence>
<dbReference type="PANTHER" id="PTHR13490:SF0">
    <property type="entry name" value="SMALL RIBOSOMAL SUBUNIT PROTEIN MS35"/>
    <property type="match status" value="1"/>
</dbReference>
<dbReference type="Pfam" id="PF10213">
    <property type="entry name" value="MRP-S28"/>
    <property type="match status" value="1"/>
</dbReference>
<dbReference type="Proteomes" id="UP001220324">
    <property type="component" value="Unassembled WGS sequence"/>
</dbReference>
<dbReference type="EMBL" id="JAQIZZ010000007">
    <property type="protein sequence ID" value="KAJ5532671.1"/>
    <property type="molecule type" value="Genomic_DNA"/>
</dbReference>
<feature type="region of interest" description="Disordered" evidence="1">
    <location>
        <begin position="34"/>
        <end position="60"/>
    </location>
</feature>
<proteinExistence type="predicted"/>
<accession>A0AAD6GCM7</accession>
<comment type="caution">
    <text evidence="3">The sequence shown here is derived from an EMBL/GenBank/DDBJ whole genome shotgun (WGS) entry which is preliminary data.</text>
</comment>
<feature type="domain" description="Small ribosomal subunit protein mS35 mitochondrial conserved" evidence="2">
    <location>
        <begin position="214"/>
        <end position="332"/>
    </location>
</feature>
<dbReference type="PANTHER" id="PTHR13490">
    <property type="entry name" value="MITOCHONDRIAL 28S RIBOSOMAL PROTEIN S28"/>
    <property type="match status" value="1"/>
</dbReference>
<dbReference type="GO" id="GO:0032543">
    <property type="term" value="P:mitochondrial translation"/>
    <property type="evidence" value="ECO:0007669"/>
    <property type="project" value="InterPro"/>
</dbReference>
<dbReference type="InterPro" id="IPR039848">
    <property type="entry name" value="Ribosomal_mS35_mt"/>
</dbReference>
<dbReference type="GO" id="GO:0003735">
    <property type="term" value="F:structural constituent of ribosome"/>
    <property type="evidence" value="ECO:0007669"/>
    <property type="project" value="InterPro"/>
</dbReference>
<organism evidence="3 4">
    <name type="scientific">Penicillium frequentans</name>
    <dbReference type="NCBI Taxonomy" id="3151616"/>
    <lineage>
        <taxon>Eukaryota</taxon>
        <taxon>Fungi</taxon>
        <taxon>Dikarya</taxon>
        <taxon>Ascomycota</taxon>
        <taxon>Pezizomycotina</taxon>
        <taxon>Eurotiomycetes</taxon>
        <taxon>Eurotiomycetidae</taxon>
        <taxon>Eurotiales</taxon>
        <taxon>Aspergillaceae</taxon>
        <taxon>Penicillium</taxon>
    </lineage>
</organism>
<evidence type="ECO:0000313" key="3">
    <source>
        <dbReference type="EMBL" id="KAJ5532671.1"/>
    </source>
</evidence>
<dbReference type="InterPro" id="IPR019349">
    <property type="entry name" value="Ribosomal_mS35_mit"/>
</dbReference>
<keyword evidence="4" id="KW-1185">Reference proteome</keyword>
<dbReference type="GO" id="GO:0005763">
    <property type="term" value="C:mitochondrial small ribosomal subunit"/>
    <property type="evidence" value="ECO:0007669"/>
    <property type="project" value="TreeGrafter"/>
</dbReference>
<sequence length="404" mass="46400">MASATRSLGRSSRLLSQRGSGWISTRQFSVSPYRFVSEDPVPPPPPKDLQPADLPPMPEYSPDLLSKEARSMYDMMSPEERAAFDAENRRIVADFNDVSKRTAVFAELEKMSNQIDREEDMRFEDIRTKSRGFWAEDEDDELALVEDGDEEINDDEITSMAHASMEVHREMREYARIAAWDMPMLSSMIDLFILRSCAKFANCSGRTRKPLHLAPQNHILRFRYTTYMGEQHPAEPKVVVELASKDLTPKHLTEAQRQTFLKLVGTRYNPQTDIVRMSSEQFGSRAQNKRYLADLVNSLIKEAKTGDSFADIPLDLRHHKPKIRPQFPDSWKMTDERRRQLAARREERYNAEKQREAIVDGNQIVGHAVLSLPEFNPALKAKATAERERVAVHVGSRAKKPVRR</sequence>